<comment type="similarity">
    <text evidence="4">Belongs to the SIMIBI class G3E GTPase family. ZNG1 subfamily.</text>
</comment>
<dbReference type="Gene3D" id="3.40.50.300">
    <property type="entry name" value="P-loop containing nucleotide triphosphate hydrolases"/>
    <property type="match status" value="1"/>
</dbReference>
<evidence type="ECO:0000256" key="1">
    <source>
        <dbReference type="ARBA" id="ARBA00022741"/>
    </source>
</evidence>
<name>A0ABU5MUY0_9BACT</name>
<dbReference type="RefSeq" id="WP_322607703.1">
    <property type="nucleotide sequence ID" value="NZ_JARVCO010000006.1"/>
</dbReference>
<dbReference type="Pfam" id="PF07683">
    <property type="entry name" value="CobW_C"/>
    <property type="match status" value="1"/>
</dbReference>
<dbReference type="InterPro" id="IPR036627">
    <property type="entry name" value="CobW-likC_sf"/>
</dbReference>
<evidence type="ECO:0000256" key="5">
    <source>
        <dbReference type="ARBA" id="ARBA00045658"/>
    </source>
</evidence>
<comment type="caution">
    <text evidence="9">The sequence shown here is derived from an EMBL/GenBank/DDBJ whole genome shotgun (WGS) entry which is preliminary data.</text>
</comment>
<sequence>MTTPNTIDKRLPVTVLSGFLGAGKTTLLHHILANQEEKRVAVIVNDMSDVNIDALATRTSGITMKRAEEKLVEMSNGCICCTLRDDLLEEVSTLAREQKYDYLLIESSGISEPLPVAQTFSFMDEAGNSLQDWARLDTMVTVVDAVHFLEQYSGTAVLSDLDMAVSEEDERGLADLFIEQVEFADVILVNKADCVSSTKLNVVVNAVKTLNPGAEVLSSINGNVPLNKLMGTGRFDLEKASRSAAWIRELAEEHTPETEEYGIGNFAFRHRTPFHPQRIWNFLHAEWPGLLRSKGYFWIASRPSIAAEWSQAGGMAQYRPVGYWWAAVPESSWPDDPESKNWINSQMEGHWGDRRQELVFIGQKLPREEMEEALHAALLTPDELEAGLQSWPDTLPDPFPSWMESPEKAEV</sequence>
<evidence type="ECO:0000256" key="2">
    <source>
        <dbReference type="ARBA" id="ARBA00022801"/>
    </source>
</evidence>
<dbReference type="SUPFAM" id="SSF52540">
    <property type="entry name" value="P-loop containing nucleoside triphosphate hydrolases"/>
    <property type="match status" value="1"/>
</dbReference>
<dbReference type="Proteomes" id="UP001290861">
    <property type="component" value="Unassembled WGS sequence"/>
</dbReference>
<accession>A0ABU5MUY0</accession>
<dbReference type="InterPro" id="IPR051927">
    <property type="entry name" value="Zn_Chap_cDPG_Synth"/>
</dbReference>
<dbReference type="InterPro" id="IPR011629">
    <property type="entry name" value="CobW-like_C"/>
</dbReference>
<dbReference type="EMBL" id="JARVCO010000006">
    <property type="protein sequence ID" value="MDZ8117901.1"/>
    <property type="molecule type" value="Genomic_DNA"/>
</dbReference>
<evidence type="ECO:0000259" key="8">
    <source>
        <dbReference type="SMART" id="SM00833"/>
    </source>
</evidence>
<dbReference type="InterPro" id="IPR003495">
    <property type="entry name" value="CobW/HypB/UreG_nucleotide-bd"/>
</dbReference>
<dbReference type="PANTHER" id="PTHR43603">
    <property type="entry name" value="COBW DOMAIN-CONTAINING PROTEIN DDB_G0274527"/>
    <property type="match status" value="1"/>
</dbReference>
<protein>
    <submittedName>
        <fullName evidence="9">GTP-binding protein</fullName>
    </submittedName>
</protein>
<feature type="domain" description="CobW C-terminal" evidence="8">
    <location>
        <begin position="263"/>
        <end position="378"/>
    </location>
</feature>
<comment type="catalytic activity">
    <reaction evidence="6">
        <text>GTP + H2O = GDP + phosphate + H(+)</text>
        <dbReference type="Rhea" id="RHEA:19669"/>
        <dbReference type="ChEBI" id="CHEBI:15377"/>
        <dbReference type="ChEBI" id="CHEBI:15378"/>
        <dbReference type="ChEBI" id="CHEBI:37565"/>
        <dbReference type="ChEBI" id="CHEBI:43474"/>
        <dbReference type="ChEBI" id="CHEBI:58189"/>
    </reaction>
    <physiologicalReaction direction="left-to-right" evidence="6">
        <dbReference type="Rhea" id="RHEA:19670"/>
    </physiologicalReaction>
</comment>
<dbReference type="Pfam" id="PF02492">
    <property type="entry name" value="cobW"/>
    <property type="match status" value="1"/>
</dbReference>
<feature type="region of interest" description="Disordered" evidence="7">
    <location>
        <begin position="387"/>
        <end position="411"/>
    </location>
</feature>
<dbReference type="SMART" id="SM00833">
    <property type="entry name" value="CobW_C"/>
    <property type="match status" value="1"/>
</dbReference>
<keyword evidence="10" id="KW-1185">Reference proteome</keyword>
<evidence type="ECO:0000256" key="7">
    <source>
        <dbReference type="SAM" id="MobiDB-lite"/>
    </source>
</evidence>
<dbReference type="PANTHER" id="PTHR43603:SF1">
    <property type="entry name" value="ZINC-REGULATED GTPASE METALLOPROTEIN ACTIVATOR 1"/>
    <property type="match status" value="1"/>
</dbReference>
<evidence type="ECO:0000256" key="6">
    <source>
        <dbReference type="ARBA" id="ARBA00049117"/>
    </source>
</evidence>
<keyword evidence="2" id="KW-0378">Hydrolase</keyword>
<keyword evidence="3" id="KW-0143">Chaperone</keyword>
<comment type="function">
    <text evidence="5">Zinc chaperone that directly transfers zinc cofactor to target proteins, thereby activating them. Zinc is transferred from the CXCC motif in the GTPase domain to the zinc binding site in target proteins in a process requiring GTP hydrolysis.</text>
</comment>
<evidence type="ECO:0000256" key="4">
    <source>
        <dbReference type="ARBA" id="ARBA00034320"/>
    </source>
</evidence>
<evidence type="ECO:0000256" key="3">
    <source>
        <dbReference type="ARBA" id="ARBA00023186"/>
    </source>
</evidence>
<keyword evidence="1" id="KW-0547">Nucleotide-binding</keyword>
<dbReference type="InterPro" id="IPR027417">
    <property type="entry name" value="P-loop_NTPase"/>
</dbReference>
<organism evidence="9 10">
    <name type="scientific">Pontiella agarivorans</name>
    <dbReference type="NCBI Taxonomy" id="3038953"/>
    <lineage>
        <taxon>Bacteria</taxon>
        <taxon>Pseudomonadati</taxon>
        <taxon>Kiritimatiellota</taxon>
        <taxon>Kiritimatiellia</taxon>
        <taxon>Kiritimatiellales</taxon>
        <taxon>Pontiellaceae</taxon>
        <taxon>Pontiella</taxon>
    </lineage>
</organism>
<reference evidence="9 10" key="1">
    <citation type="journal article" date="2024" name="Appl. Environ. Microbiol.">
        <title>Pontiella agarivorans sp. nov., a novel marine anaerobic bacterium capable of degrading macroalgal polysaccharides and fixing nitrogen.</title>
        <authorList>
            <person name="Liu N."/>
            <person name="Kivenson V."/>
            <person name="Peng X."/>
            <person name="Cui Z."/>
            <person name="Lankiewicz T.S."/>
            <person name="Gosselin K.M."/>
            <person name="English C.J."/>
            <person name="Blair E.M."/>
            <person name="O'Malley M.A."/>
            <person name="Valentine D.L."/>
        </authorList>
    </citation>
    <scope>NUCLEOTIDE SEQUENCE [LARGE SCALE GENOMIC DNA]</scope>
    <source>
        <strain evidence="9 10">NLcol2</strain>
    </source>
</reference>
<dbReference type="Gene3D" id="3.30.1220.10">
    <property type="entry name" value="CobW-like, C-terminal domain"/>
    <property type="match status" value="1"/>
</dbReference>
<evidence type="ECO:0000313" key="9">
    <source>
        <dbReference type="EMBL" id="MDZ8117901.1"/>
    </source>
</evidence>
<dbReference type="CDD" id="cd03112">
    <property type="entry name" value="CobW-like"/>
    <property type="match status" value="1"/>
</dbReference>
<gene>
    <name evidence="9" type="ORF">P9H32_04615</name>
</gene>
<proteinExistence type="inferred from homology"/>
<evidence type="ECO:0000313" key="10">
    <source>
        <dbReference type="Proteomes" id="UP001290861"/>
    </source>
</evidence>